<dbReference type="RefSeq" id="WP_169528936.1">
    <property type="nucleotide sequence ID" value="NZ_JABBGH010000001.1"/>
</dbReference>
<organism evidence="1 2">
    <name type="scientific">Hymenobacter polaris</name>
    <dbReference type="NCBI Taxonomy" id="2682546"/>
    <lineage>
        <taxon>Bacteria</taxon>
        <taxon>Pseudomonadati</taxon>
        <taxon>Bacteroidota</taxon>
        <taxon>Cytophagia</taxon>
        <taxon>Cytophagales</taxon>
        <taxon>Hymenobacteraceae</taxon>
        <taxon>Hymenobacter</taxon>
    </lineage>
</organism>
<keyword evidence="2" id="KW-1185">Reference proteome</keyword>
<comment type="caution">
    <text evidence="1">The sequence shown here is derived from an EMBL/GenBank/DDBJ whole genome shotgun (WGS) entry which is preliminary data.</text>
</comment>
<evidence type="ECO:0000313" key="1">
    <source>
        <dbReference type="EMBL" id="NML63588.1"/>
    </source>
</evidence>
<proteinExistence type="predicted"/>
<dbReference type="EMBL" id="JABBGH010000001">
    <property type="protein sequence ID" value="NML63588.1"/>
    <property type="molecule type" value="Genomic_DNA"/>
</dbReference>
<accession>A0A7Y0AA58</accession>
<dbReference type="Proteomes" id="UP000559626">
    <property type="component" value="Unassembled WGS sequence"/>
</dbReference>
<name>A0A7Y0AA58_9BACT</name>
<sequence length="62" mass="6559">MDIKYLSDPKGVVTGVFIPLAEWERLKQQYGIVEGAPAESGAQLQKGLGEALKKAGLNEAGS</sequence>
<protein>
    <submittedName>
        <fullName evidence="1">Uncharacterized protein</fullName>
    </submittedName>
</protein>
<reference evidence="1 2" key="1">
    <citation type="submission" date="2020-04" db="EMBL/GenBank/DDBJ databases">
        <title>Hymenobacter polaris sp. nov., isolated from Arctic soil.</title>
        <authorList>
            <person name="Dahal R.H."/>
        </authorList>
    </citation>
    <scope>NUCLEOTIDE SEQUENCE [LARGE SCALE GENOMIC DNA]</scope>
    <source>
        <strain evidence="1 2">RP-2-7</strain>
    </source>
</reference>
<evidence type="ECO:0000313" key="2">
    <source>
        <dbReference type="Proteomes" id="UP000559626"/>
    </source>
</evidence>
<dbReference type="AlphaFoldDB" id="A0A7Y0AA58"/>
<gene>
    <name evidence="1" type="ORF">HHL22_00035</name>
</gene>